<dbReference type="RefSeq" id="WP_192029869.1">
    <property type="nucleotide sequence ID" value="NZ_JACYTR010000023.1"/>
</dbReference>
<dbReference type="AlphaFoldDB" id="A0AAW3ZPA2"/>
<protein>
    <submittedName>
        <fullName evidence="2">General secretion pathway protein GspM</fullName>
    </submittedName>
</protein>
<reference evidence="2 3" key="1">
    <citation type="submission" date="2020-09" db="EMBL/GenBank/DDBJ databases">
        <title>Pseudoxanthomonas sp. CAU 1598 isolated from sand of Yaerae Beach.</title>
        <authorList>
            <person name="Kim W."/>
        </authorList>
    </citation>
    <scope>NUCLEOTIDE SEQUENCE [LARGE SCALE GENOMIC DNA]</scope>
    <source>
        <strain evidence="2 3">CAU 1598</strain>
    </source>
</reference>
<keyword evidence="1" id="KW-0472">Membrane</keyword>
<accession>A0AAW3ZPA2</accession>
<keyword evidence="1" id="KW-1133">Transmembrane helix</keyword>
<evidence type="ECO:0000313" key="3">
    <source>
        <dbReference type="Proteomes" id="UP000613768"/>
    </source>
</evidence>
<dbReference type="InterPro" id="IPR034756">
    <property type="entry name" value="T2SSM_b"/>
</dbReference>
<organism evidence="2 3">
    <name type="scientific">Pseudomarimonas arenosa</name>
    <dbReference type="NCBI Taxonomy" id="2774145"/>
    <lineage>
        <taxon>Bacteria</taxon>
        <taxon>Pseudomonadati</taxon>
        <taxon>Pseudomonadota</taxon>
        <taxon>Gammaproteobacteria</taxon>
        <taxon>Lysobacterales</taxon>
        <taxon>Lysobacteraceae</taxon>
        <taxon>Pseudomarimonas</taxon>
    </lineage>
</organism>
<evidence type="ECO:0000256" key="1">
    <source>
        <dbReference type="SAM" id="Phobius"/>
    </source>
</evidence>
<gene>
    <name evidence="2" type="ORF">IFO71_11930</name>
</gene>
<comment type="caution">
    <text evidence="2">The sequence shown here is derived from an EMBL/GenBank/DDBJ whole genome shotgun (WGS) entry which is preliminary data.</text>
</comment>
<proteinExistence type="predicted"/>
<name>A0AAW3ZPA2_9GAMM</name>
<evidence type="ECO:0000313" key="2">
    <source>
        <dbReference type="EMBL" id="MBD8526447.1"/>
    </source>
</evidence>
<dbReference type="Pfam" id="PF10741">
    <property type="entry name" value="T2SSM_b"/>
    <property type="match status" value="1"/>
</dbReference>
<dbReference type="EMBL" id="JACYTR010000023">
    <property type="protein sequence ID" value="MBD8526447.1"/>
    <property type="molecule type" value="Genomic_DNA"/>
</dbReference>
<dbReference type="Proteomes" id="UP000613768">
    <property type="component" value="Unassembled WGS sequence"/>
</dbReference>
<keyword evidence="1" id="KW-0812">Transmembrane</keyword>
<feature type="transmembrane region" description="Helical" evidence="1">
    <location>
        <begin position="12"/>
        <end position="34"/>
    </location>
</feature>
<dbReference type="NCBIfam" id="NF040576">
    <property type="entry name" value="T2SS_GspM_XpsM"/>
    <property type="match status" value="1"/>
</dbReference>
<sequence length="203" mass="23238">MNLPSNTPRSRAYALLLLGLALALIYLLGVHWWFTAPFLEAREDLIEARDQEAKFRHIAQQRSLIEQRLLEVREFEASNPEFLAEENFDLAASSLIQRLQNLVDAQSAGPACTVISRTPYRGQTEEPFERVTVKVRLRCELEYLTPVLHGLETESPRLFLSDFVVSSRRQFAQRGRNQAQQGVIDISFDVYGYLRKALEKGKA</sequence>
<keyword evidence="3" id="KW-1185">Reference proteome</keyword>